<organism evidence="2 3">
    <name type="scientific">Coniophora puteana (strain RWD-64-598)</name>
    <name type="common">Brown rot fungus</name>
    <dbReference type="NCBI Taxonomy" id="741705"/>
    <lineage>
        <taxon>Eukaryota</taxon>
        <taxon>Fungi</taxon>
        <taxon>Dikarya</taxon>
        <taxon>Basidiomycota</taxon>
        <taxon>Agaricomycotina</taxon>
        <taxon>Agaricomycetes</taxon>
        <taxon>Agaricomycetidae</taxon>
        <taxon>Boletales</taxon>
        <taxon>Coniophorineae</taxon>
        <taxon>Coniophoraceae</taxon>
        <taxon>Coniophora</taxon>
    </lineage>
</organism>
<evidence type="ECO:0000313" key="2">
    <source>
        <dbReference type="EMBL" id="EIW77087.1"/>
    </source>
</evidence>
<protein>
    <submittedName>
        <fullName evidence="2">Uncharacterized protein</fullName>
    </submittedName>
</protein>
<dbReference type="KEGG" id="cput:CONPUDRAFT_157354"/>
<feature type="compositionally biased region" description="Basic and acidic residues" evidence="1">
    <location>
        <begin position="149"/>
        <end position="160"/>
    </location>
</feature>
<feature type="region of interest" description="Disordered" evidence="1">
    <location>
        <begin position="92"/>
        <end position="167"/>
    </location>
</feature>
<comment type="caution">
    <text evidence="2">The sequence shown here is derived from an EMBL/GenBank/DDBJ whole genome shotgun (WGS) entry which is preliminary data.</text>
</comment>
<accession>A0A5M3MDH4</accession>
<dbReference type="AlphaFoldDB" id="A0A5M3MDH4"/>
<dbReference type="RefSeq" id="XP_007772534.1">
    <property type="nucleotide sequence ID" value="XM_007774344.1"/>
</dbReference>
<name>A0A5M3MDH4_CONPW</name>
<feature type="compositionally biased region" description="Polar residues" evidence="1">
    <location>
        <begin position="123"/>
        <end position="140"/>
    </location>
</feature>
<evidence type="ECO:0000313" key="3">
    <source>
        <dbReference type="Proteomes" id="UP000053558"/>
    </source>
</evidence>
<dbReference type="Proteomes" id="UP000053558">
    <property type="component" value="Unassembled WGS sequence"/>
</dbReference>
<sequence>MGPSTYLIPQSFLKPEVLIDDADLNGFLDRSQSHGAFADLGYPPQSPPTPTSASHLPPATFATPIHQLLPPIPTAASSVAAPAYSAVPAQGNVLSSEGTASSNIMDLPPQTTSESEAGPSHITAANTTGVSSTSSMTDVTATPVYSEDVEPHDQPADDKGMTSSISK</sequence>
<dbReference type="GeneID" id="19203753"/>
<feature type="compositionally biased region" description="Polar residues" evidence="1">
    <location>
        <begin position="92"/>
        <end position="115"/>
    </location>
</feature>
<gene>
    <name evidence="2" type="ORF">CONPUDRAFT_157354</name>
</gene>
<dbReference type="EMBL" id="JH711584">
    <property type="protein sequence ID" value="EIW77087.1"/>
    <property type="molecule type" value="Genomic_DNA"/>
</dbReference>
<feature type="region of interest" description="Disordered" evidence="1">
    <location>
        <begin position="34"/>
        <end position="59"/>
    </location>
</feature>
<proteinExistence type="predicted"/>
<evidence type="ECO:0000256" key="1">
    <source>
        <dbReference type="SAM" id="MobiDB-lite"/>
    </source>
</evidence>
<keyword evidence="3" id="KW-1185">Reference proteome</keyword>
<reference evidence="3" key="1">
    <citation type="journal article" date="2012" name="Science">
        <title>The Paleozoic origin of enzymatic lignin decomposition reconstructed from 31 fungal genomes.</title>
        <authorList>
            <person name="Floudas D."/>
            <person name="Binder M."/>
            <person name="Riley R."/>
            <person name="Barry K."/>
            <person name="Blanchette R.A."/>
            <person name="Henrissat B."/>
            <person name="Martinez A.T."/>
            <person name="Otillar R."/>
            <person name="Spatafora J.W."/>
            <person name="Yadav J.S."/>
            <person name="Aerts A."/>
            <person name="Benoit I."/>
            <person name="Boyd A."/>
            <person name="Carlson A."/>
            <person name="Copeland A."/>
            <person name="Coutinho P.M."/>
            <person name="de Vries R.P."/>
            <person name="Ferreira P."/>
            <person name="Findley K."/>
            <person name="Foster B."/>
            <person name="Gaskell J."/>
            <person name="Glotzer D."/>
            <person name="Gorecki P."/>
            <person name="Heitman J."/>
            <person name="Hesse C."/>
            <person name="Hori C."/>
            <person name="Igarashi K."/>
            <person name="Jurgens J.A."/>
            <person name="Kallen N."/>
            <person name="Kersten P."/>
            <person name="Kohler A."/>
            <person name="Kuees U."/>
            <person name="Kumar T.K.A."/>
            <person name="Kuo A."/>
            <person name="LaButti K."/>
            <person name="Larrondo L.F."/>
            <person name="Lindquist E."/>
            <person name="Ling A."/>
            <person name="Lombard V."/>
            <person name="Lucas S."/>
            <person name="Lundell T."/>
            <person name="Martin R."/>
            <person name="McLaughlin D.J."/>
            <person name="Morgenstern I."/>
            <person name="Morin E."/>
            <person name="Murat C."/>
            <person name="Nagy L.G."/>
            <person name="Nolan M."/>
            <person name="Ohm R.A."/>
            <person name="Patyshakuliyeva A."/>
            <person name="Rokas A."/>
            <person name="Ruiz-Duenas F.J."/>
            <person name="Sabat G."/>
            <person name="Salamov A."/>
            <person name="Samejima M."/>
            <person name="Schmutz J."/>
            <person name="Slot J.C."/>
            <person name="St John F."/>
            <person name="Stenlid J."/>
            <person name="Sun H."/>
            <person name="Sun S."/>
            <person name="Syed K."/>
            <person name="Tsang A."/>
            <person name="Wiebenga A."/>
            <person name="Young D."/>
            <person name="Pisabarro A."/>
            <person name="Eastwood D.C."/>
            <person name="Martin F."/>
            <person name="Cullen D."/>
            <person name="Grigoriev I.V."/>
            <person name="Hibbett D.S."/>
        </authorList>
    </citation>
    <scope>NUCLEOTIDE SEQUENCE [LARGE SCALE GENOMIC DNA]</scope>
    <source>
        <strain evidence="3">RWD-64-598 SS2</strain>
    </source>
</reference>